<dbReference type="PANTHER" id="PTHR45528">
    <property type="entry name" value="SENSOR HISTIDINE KINASE CPXA"/>
    <property type="match status" value="1"/>
</dbReference>
<evidence type="ECO:0000256" key="7">
    <source>
        <dbReference type="ARBA" id="ARBA00022692"/>
    </source>
</evidence>
<dbReference type="Gene3D" id="3.30.565.10">
    <property type="entry name" value="Histidine kinase-like ATPase, C-terminal domain"/>
    <property type="match status" value="1"/>
</dbReference>
<dbReference type="Proteomes" id="UP001596170">
    <property type="component" value="Unassembled WGS sequence"/>
</dbReference>
<keyword evidence="14" id="KW-0175">Coiled coil</keyword>
<evidence type="ECO:0000256" key="2">
    <source>
        <dbReference type="ARBA" id="ARBA00004651"/>
    </source>
</evidence>
<keyword evidence="8" id="KW-0547">Nucleotide-binding</keyword>
<name>A0ABW1LC48_9BACL</name>
<proteinExistence type="predicted"/>
<sequence length="728" mass="83215">MKNSAWVFFVLISIVLFAVTSVVSVGPKYVGGSYYESGNFQESFDYKIQEIGPILLSRLDVDEEIENLQVEPYEVEQYRVYYGSQIDQIRMVQEQYQEMINEAEQNGESVIKEELEKVRDNKIAEIREMDDDTVREKILSAKKEVLRKYDAHISNAVSQVKVNQQSLAYKLKNVETGESFVFGDINEEAAYSKVFNQKEGYLTVSSIDQNYSQENDELEALSIYNLYELVGDESSQFSGTFIIPKNMVSNEQLAEMRHYEQSKWYFIATCMLGLLSAAGAFWLYRKKKVEVLIIPMPNWIRQLSLEWRIGGILVSVFGLFCTYYPLTERIDGMRYDHLIGVNIVNTGLLYIFLIVFLTLTIVQLIWLFNDFQNNNFKQLWKNSSIPKLTGMIQEVFLKRSLGNQFVMLLVVVFLAGLGLGGVVILPVLIVAYAPLFVLVFLPAMYLLVKRVANYNKLAIATEQMAKGQLIGDIEIRGKSVFAEHAKHLNKLREGVRMSQSEQAKSERLKTELITNVSHDLRTPLTSIITYTDLLKKPDLTNEERLSYVAILDRKSQRLKTLIEDLFEVSKMASGNMELHKQKVDLSQLMQQALAEHEEEIQGANLDFRVTPPAKSLHAYVDGQKWWRVLDNLIVNSIKYTLPGTRVYVTLKEEDGCALFIIKNVTRYELGEDVDELFERFKRADTSRHTEGSGLGLAISQSIVDLHGGSMRIELDGDLFKVTVSIQTI</sequence>
<dbReference type="InterPro" id="IPR004358">
    <property type="entry name" value="Sig_transdc_His_kin-like_C"/>
</dbReference>
<dbReference type="SUPFAM" id="SSF55874">
    <property type="entry name" value="ATPase domain of HSP90 chaperone/DNA topoisomerase II/histidine kinase"/>
    <property type="match status" value="1"/>
</dbReference>
<keyword evidence="6" id="KW-0808">Transferase</keyword>
<keyword evidence="10" id="KW-0067">ATP-binding</keyword>
<evidence type="ECO:0000256" key="9">
    <source>
        <dbReference type="ARBA" id="ARBA00022777"/>
    </source>
</evidence>
<dbReference type="InterPro" id="IPR050398">
    <property type="entry name" value="HssS/ArlS-like"/>
</dbReference>
<dbReference type="SMART" id="SM00387">
    <property type="entry name" value="HATPase_c"/>
    <property type="match status" value="1"/>
</dbReference>
<evidence type="ECO:0000313" key="17">
    <source>
        <dbReference type="EMBL" id="MFC6041033.1"/>
    </source>
</evidence>
<keyword evidence="9 17" id="KW-0418">Kinase</keyword>
<dbReference type="CDD" id="cd00082">
    <property type="entry name" value="HisKA"/>
    <property type="match status" value="1"/>
</dbReference>
<evidence type="ECO:0000256" key="12">
    <source>
        <dbReference type="ARBA" id="ARBA00023012"/>
    </source>
</evidence>
<dbReference type="InterPro" id="IPR036097">
    <property type="entry name" value="HisK_dim/P_sf"/>
</dbReference>
<evidence type="ECO:0000256" key="13">
    <source>
        <dbReference type="ARBA" id="ARBA00023136"/>
    </source>
</evidence>
<dbReference type="EMBL" id="JBHSRI010000025">
    <property type="protein sequence ID" value="MFC6041033.1"/>
    <property type="molecule type" value="Genomic_DNA"/>
</dbReference>
<dbReference type="GO" id="GO:0016301">
    <property type="term" value="F:kinase activity"/>
    <property type="evidence" value="ECO:0007669"/>
    <property type="project" value="UniProtKB-KW"/>
</dbReference>
<dbReference type="InterPro" id="IPR003594">
    <property type="entry name" value="HATPase_dom"/>
</dbReference>
<evidence type="ECO:0000256" key="5">
    <source>
        <dbReference type="ARBA" id="ARBA00022553"/>
    </source>
</evidence>
<evidence type="ECO:0000256" key="11">
    <source>
        <dbReference type="ARBA" id="ARBA00022989"/>
    </source>
</evidence>
<evidence type="ECO:0000256" key="3">
    <source>
        <dbReference type="ARBA" id="ARBA00012438"/>
    </source>
</evidence>
<keyword evidence="18" id="KW-1185">Reference proteome</keyword>
<protein>
    <recommendedName>
        <fullName evidence="3">histidine kinase</fullName>
        <ecNumber evidence="3">2.7.13.3</ecNumber>
    </recommendedName>
</protein>
<dbReference type="PRINTS" id="PR00344">
    <property type="entry name" value="BCTRLSENSOR"/>
</dbReference>
<dbReference type="PANTHER" id="PTHR45528:SF1">
    <property type="entry name" value="SENSOR HISTIDINE KINASE CPXA"/>
    <property type="match status" value="1"/>
</dbReference>
<dbReference type="SMART" id="SM00388">
    <property type="entry name" value="HisKA"/>
    <property type="match status" value="1"/>
</dbReference>
<keyword evidence="4" id="KW-1003">Cell membrane</keyword>
<comment type="catalytic activity">
    <reaction evidence="1">
        <text>ATP + protein L-histidine = ADP + protein N-phospho-L-histidine.</text>
        <dbReference type="EC" id="2.7.13.3"/>
    </reaction>
</comment>
<feature type="transmembrane region" description="Helical" evidence="15">
    <location>
        <begin position="305"/>
        <end position="326"/>
    </location>
</feature>
<reference evidence="18" key="1">
    <citation type="journal article" date="2019" name="Int. J. Syst. Evol. Microbiol.">
        <title>The Global Catalogue of Microorganisms (GCM) 10K type strain sequencing project: providing services to taxonomists for standard genome sequencing and annotation.</title>
        <authorList>
            <consortium name="The Broad Institute Genomics Platform"/>
            <consortium name="The Broad Institute Genome Sequencing Center for Infectious Disease"/>
            <person name="Wu L."/>
            <person name="Ma J."/>
        </authorList>
    </citation>
    <scope>NUCLEOTIDE SEQUENCE [LARGE SCALE GENOMIC DNA]</scope>
    <source>
        <strain evidence="18">CCUG 54527</strain>
    </source>
</reference>
<evidence type="ECO:0000256" key="1">
    <source>
        <dbReference type="ARBA" id="ARBA00000085"/>
    </source>
</evidence>
<feature type="transmembrane region" description="Helical" evidence="15">
    <location>
        <begin position="264"/>
        <end position="284"/>
    </location>
</feature>
<keyword evidence="12" id="KW-0902">Two-component regulatory system</keyword>
<evidence type="ECO:0000259" key="16">
    <source>
        <dbReference type="PROSITE" id="PS50109"/>
    </source>
</evidence>
<organism evidence="17 18">
    <name type="scientific">Paenisporosarcina macmurdoensis</name>
    <dbReference type="NCBI Taxonomy" id="212659"/>
    <lineage>
        <taxon>Bacteria</taxon>
        <taxon>Bacillati</taxon>
        <taxon>Bacillota</taxon>
        <taxon>Bacilli</taxon>
        <taxon>Bacillales</taxon>
        <taxon>Caryophanaceae</taxon>
        <taxon>Paenisporosarcina</taxon>
    </lineage>
</organism>
<feature type="transmembrane region" description="Helical" evidence="15">
    <location>
        <begin position="346"/>
        <end position="368"/>
    </location>
</feature>
<comment type="subcellular location">
    <subcellularLocation>
        <location evidence="2">Cell membrane</location>
        <topology evidence="2">Multi-pass membrane protein</topology>
    </subcellularLocation>
</comment>
<evidence type="ECO:0000256" key="14">
    <source>
        <dbReference type="SAM" id="Coils"/>
    </source>
</evidence>
<evidence type="ECO:0000256" key="8">
    <source>
        <dbReference type="ARBA" id="ARBA00022741"/>
    </source>
</evidence>
<feature type="coiled-coil region" evidence="14">
    <location>
        <begin position="86"/>
        <end position="132"/>
    </location>
</feature>
<dbReference type="InterPro" id="IPR005467">
    <property type="entry name" value="His_kinase_dom"/>
</dbReference>
<dbReference type="InterPro" id="IPR036890">
    <property type="entry name" value="HATPase_C_sf"/>
</dbReference>
<dbReference type="SUPFAM" id="SSF47384">
    <property type="entry name" value="Homodimeric domain of signal transducing histidine kinase"/>
    <property type="match status" value="1"/>
</dbReference>
<dbReference type="InterPro" id="IPR003661">
    <property type="entry name" value="HisK_dim/P_dom"/>
</dbReference>
<comment type="caution">
    <text evidence="17">The sequence shown here is derived from an EMBL/GenBank/DDBJ whole genome shotgun (WGS) entry which is preliminary data.</text>
</comment>
<dbReference type="Pfam" id="PF02518">
    <property type="entry name" value="HATPase_c"/>
    <property type="match status" value="1"/>
</dbReference>
<evidence type="ECO:0000256" key="10">
    <source>
        <dbReference type="ARBA" id="ARBA00022840"/>
    </source>
</evidence>
<evidence type="ECO:0000313" key="18">
    <source>
        <dbReference type="Proteomes" id="UP001596170"/>
    </source>
</evidence>
<dbReference type="RefSeq" id="WP_377735670.1">
    <property type="nucleotide sequence ID" value="NZ_JBHSRI010000025.1"/>
</dbReference>
<accession>A0ABW1LC48</accession>
<dbReference type="Pfam" id="PF00512">
    <property type="entry name" value="HisKA"/>
    <property type="match status" value="1"/>
</dbReference>
<dbReference type="EC" id="2.7.13.3" evidence="3"/>
<keyword evidence="5" id="KW-0597">Phosphoprotein</keyword>
<keyword evidence="11 15" id="KW-1133">Transmembrane helix</keyword>
<feature type="transmembrane region" description="Helical" evidence="15">
    <location>
        <begin position="431"/>
        <end position="448"/>
    </location>
</feature>
<feature type="transmembrane region" description="Helical" evidence="15">
    <location>
        <begin position="405"/>
        <end position="425"/>
    </location>
</feature>
<dbReference type="PROSITE" id="PS50109">
    <property type="entry name" value="HIS_KIN"/>
    <property type="match status" value="1"/>
</dbReference>
<evidence type="ECO:0000256" key="4">
    <source>
        <dbReference type="ARBA" id="ARBA00022475"/>
    </source>
</evidence>
<keyword evidence="7 15" id="KW-0812">Transmembrane</keyword>
<feature type="domain" description="Histidine kinase" evidence="16">
    <location>
        <begin position="515"/>
        <end position="728"/>
    </location>
</feature>
<gene>
    <name evidence="17" type="ORF">ACFPYN_16520</name>
</gene>
<dbReference type="Gene3D" id="1.10.287.130">
    <property type="match status" value="1"/>
</dbReference>
<evidence type="ECO:0000256" key="6">
    <source>
        <dbReference type="ARBA" id="ARBA00022679"/>
    </source>
</evidence>
<keyword evidence="13 15" id="KW-0472">Membrane</keyword>
<evidence type="ECO:0000256" key="15">
    <source>
        <dbReference type="SAM" id="Phobius"/>
    </source>
</evidence>